<keyword evidence="5" id="KW-0479">Metal-binding</keyword>
<comment type="cofactor">
    <cofactor evidence="1">
        <name>[4Fe-4S] cluster</name>
        <dbReference type="ChEBI" id="CHEBI:49883"/>
    </cofactor>
</comment>
<reference evidence="11 12" key="1">
    <citation type="journal article" date="2014" name="PLoS Genet.">
        <title>The Genome of Spironucleus salmonicida Highlights a Fish Pathogen Adapted to Fluctuating Environments.</title>
        <authorList>
            <person name="Xu F."/>
            <person name="Jerlstrom-Hultqvist J."/>
            <person name="Einarsson E."/>
            <person name="Astvaldsson A."/>
            <person name="Svard S.G."/>
            <person name="Andersson J.O."/>
        </authorList>
    </citation>
    <scope>NUCLEOTIDE SEQUENCE</scope>
    <source>
        <strain evidence="12">ATCC 50377</strain>
    </source>
</reference>
<dbReference type="GO" id="GO:0051539">
    <property type="term" value="F:4 iron, 4 sulfur cluster binding"/>
    <property type="evidence" value="ECO:0007669"/>
    <property type="project" value="UniProtKB-KW"/>
</dbReference>
<dbReference type="OrthoDB" id="192663at2759"/>
<dbReference type="InterPro" id="IPR005131">
    <property type="entry name" value="Ser_deHydtase_bsu"/>
</dbReference>
<dbReference type="Proteomes" id="UP000018208">
    <property type="component" value="Unassembled WGS sequence"/>
</dbReference>
<dbReference type="InterPro" id="IPR005130">
    <property type="entry name" value="Ser_deHydtase-like_asu"/>
</dbReference>
<dbReference type="GO" id="GO:0046872">
    <property type="term" value="F:metal ion binding"/>
    <property type="evidence" value="ECO:0007669"/>
    <property type="project" value="UniProtKB-KW"/>
</dbReference>
<evidence type="ECO:0000256" key="2">
    <source>
        <dbReference type="ARBA" id="ARBA00004742"/>
    </source>
</evidence>
<gene>
    <name evidence="11" type="ORF">SS50377_13052</name>
    <name evidence="12" type="ORF">SS50377_27508</name>
</gene>
<dbReference type="PANTHER" id="PTHR30182:SF1">
    <property type="entry name" value="L-SERINE DEHYDRATASE 1"/>
    <property type="match status" value="1"/>
</dbReference>
<keyword evidence="3" id="KW-0312">Gluconeogenesis</keyword>
<keyword evidence="6" id="KW-0408">Iron</keyword>
<evidence type="ECO:0000259" key="9">
    <source>
        <dbReference type="Pfam" id="PF03313"/>
    </source>
</evidence>
<keyword evidence="7" id="KW-0411">Iron-sulfur</keyword>
<evidence type="ECO:0000256" key="6">
    <source>
        <dbReference type="ARBA" id="ARBA00023004"/>
    </source>
</evidence>
<keyword evidence="13" id="KW-1185">Reference proteome</keyword>
<dbReference type="EMBL" id="AUWU02000007">
    <property type="protein sequence ID" value="KAH0571208.1"/>
    <property type="molecule type" value="Genomic_DNA"/>
</dbReference>
<dbReference type="InterPro" id="IPR029009">
    <property type="entry name" value="ASB_dom_sf"/>
</dbReference>
<dbReference type="EMBL" id="KI546057">
    <property type="protein sequence ID" value="EST46899.1"/>
    <property type="molecule type" value="Genomic_DNA"/>
</dbReference>
<dbReference type="VEuPathDB" id="GiardiaDB:SS50377_27508"/>
<dbReference type="Gene3D" id="3.30.1330.90">
    <property type="entry name" value="D-3-phosphoglycerate dehydrogenase, domain 3"/>
    <property type="match status" value="2"/>
</dbReference>
<proteinExistence type="predicted"/>
<comment type="pathway">
    <text evidence="2">Carbohydrate biosynthesis; gluconeogenesis.</text>
</comment>
<evidence type="ECO:0000313" key="13">
    <source>
        <dbReference type="Proteomes" id="UP000018208"/>
    </source>
</evidence>
<keyword evidence="8" id="KW-0456">Lyase</keyword>
<evidence type="ECO:0000256" key="3">
    <source>
        <dbReference type="ARBA" id="ARBA00022432"/>
    </source>
</evidence>
<dbReference type="PANTHER" id="PTHR30182">
    <property type="entry name" value="L-SERINE DEHYDRATASE"/>
    <property type="match status" value="1"/>
</dbReference>
<evidence type="ECO:0000259" key="10">
    <source>
        <dbReference type="Pfam" id="PF03315"/>
    </source>
</evidence>
<dbReference type="GO" id="GO:0006094">
    <property type="term" value="P:gluconeogenesis"/>
    <property type="evidence" value="ECO:0007669"/>
    <property type="project" value="UniProtKB-KW"/>
</dbReference>
<dbReference type="Pfam" id="PF03313">
    <property type="entry name" value="SDH_alpha"/>
    <property type="match status" value="1"/>
</dbReference>
<name>V6M151_9EUKA</name>
<organism evidence="11">
    <name type="scientific">Spironucleus salmonicida</name>
    <dbReference type="NCBI Taxonomy" id="348837"/>
    <lineage>
        <taxon>Eukaryota</taxon>
        <taxon>Metamonada</taxon>
        <taxon>Diplomonadida</taxon>
        <taxon>Hexamitidae</taxon>
        <taxon>Hexamitinae</taxon>
        <taxon>Spironucleus</taxon>
    </lineage>
</organism>
<evidence type="ECO:0000256" key="4">
    <source>
        <dbReference type="ARBA" id="ARBA00022485"/>
    </source>
</evidence>
<evidence type="ECO:0000256" key="7">
    <source>
        <dbReference type="ARBA" id="ARBA00023014"/>
    </source>
</evidence>
<evidence type="ECO:0000313" key="12">
    <source>
        <dbReference type="EMBL" id="KAH0571208.1"/>
    </source>
</evidence>
<feature type="domain" description="Serine dehydratase beta chain" evidence="10">
    <location>
        <begin position="14"/>
        <end position="72"/>
    </location>
</feature>
<protein>
    <submittedName>
        <fullName evidence="11">L-serine dehydratase</fullName>
    </submittedName>
</protein>
<evidence type="ECO:0000256" key="5">
    <source>
        <dbReference type="ARBA" id="ARBA00022723"/>
    </source>
</evidence>
<evidence type="ECO:0000256" key="8">
    <source>
        <dbReference type="ARBA" id="ARBA00023239"/>
    </source>
</evidence>
<dbReference type="AlphaFoldDB" id="V6M151"/>
<evidence type="ECO:0000313" key="11">
    <source>
        <dbReference type="EMBL" id="EST46899.1"/>
    </source>
</evidence>
<reference evidence="12" key="2">
    <citation type="submission" date="2020-12" db="EMBL/GenBank/DDBJ databases">
        <title>New Spironucleus salmonicida genome in near-complete chromosomes.</title>
        <authorList>
            <person name="Xu F."/>
            <person name="Kurt Z."/>
            <person name="Jimenez-Gonzalez A."/>
            <person name="Astvaldsson A."/>
            <person name="Andersson J.O."/>
            <person name="Svard S.G."/>
        </authorList>
    </citation>
    <scope>NUCLEOTIDE SEQUENCE</scope>
    <source>
        <strain evidence="12">ATCC 50377</strain>
    </source>
</reference>
<keyword evidence="4" id="KW-0004">4Fe-4S</keyword>
<dbReference type="SUPFAM" id="SSF143548">
    <property type="entry name" value="Serine metabolism enzymes domain"/>
    <property type="match status" value="1"/>
</dbReference>
<dbReference type="GO" id="GO:0003941">
    <property type="term" value="F:L-serine ammonia-lyase activity"/>
    <property type="evidence" value="ECO:0007669"/>
    <property type="project" value="InterPro"/>
</dbReference>
<evidence type="ECO:0000256" key="1">
    <source>
        <dbReference type="ARBA" id="ARBA00001966"/>
    </source>
</evidence>
<accession>V6M151</accession>
<dbReference type="Pfam" id="PF03315">
    <property type="entry name" value="SDH_beta"/>
    <property type="match status" value="2"/>
</dbReference>
<feature type="domain" description="Serine dehydratase-like alpha subunit" evidence="9">
    <location>
        <begin position="214"/>
        <end position="474"/>
    </location>
</feature>
<dbReference type="InterPro" id="IPR051318">
    <property type="entry name" value="Fe-S_L-Ser"/>
</dbReference>
<feature type="domain" description="Serine dehydratase beta chain" evidence="10">
    <location>
        <begin position="78"/>
        <end position="122"/>
    </location>
</feature>
<sequence>MACYEPCHRDMDSLRTLYKIGSGPSSSHTMGPKKAAELFQSLYPSAPKYIAHLYGSLALTGSGHKTDYAILQVLGDKCKIEWHMEHRLPAHTNGLHFQALDQANKVIGDRVWYSVGGGILEDGDATDVNNLKPANDTSESLKKKSSGNTPTFGNFRLFSDYVKYCAEKQMTLQHLVYDIENREPLSKLGLPKILMDQHLKGQFAHDKVIQDVLIQTHFLKCWETMRSCVEVGLKQTEDIDCGGILIYPRLAHKFYEKAKALNFKGTLGERFAIQAYALAVSENNGSAFHDVVTTPTCGACGVLPAILYFYYKHKMSRQVPKTIVNRLICDALAVAGVIGNICRANASVSGAEAGCQAEVGVACSMAAAAVVYLELKLCPGNDNVTLSQVLQMYEQAAKNALENLLGLTCDPIEGLVIAPCIQRNGHAALAAYNCGIIAVTGIFEYSVSFDEVVAIMYKTGKDMHSAYKETATGGHALMWQMDERANVKSNYNDYKGGQVGIEDLENDDLKKK</sequence>